<reference evidence="1 2" key="2">
    <citation type="journal article" date="2017" name="Front. Plant Sci.">
        <title>Gene Classification and Mining of Molecular Markers Useful in Red Clover (Trifolium pratense) Breeding.</title>
        <authorList>
            <person name="Istvanek J."/>
            <person name="Dluhosova J."/>
            <person name="Dluhos P."/>
            <person name="Patkova L."/>
            <person name="Nedelnik J."/>
            <person name="Repkova J."/>
        </authorList>
    </citation>
    <scope>NUCLEOTIDE SEQUENCE [LARGE SCALE GENOMIC DNA]</scope>
    <source>
        <strain evidence="2">cv. Tatra</strain>
        <tissue evidence="1">Young leaves</tissue>
    </source>
</reference>
<reference evidence="1 2" key="1">
    <citation type="journal article" date="2014" name="Am. J. Bot.">
        <title>Genome assembly and annotation for red clover (Trifolium pratense; Fabaceae).</title>
        <authorList>
            <person name="Istvanek J."/>
            <person name="Jaros M."/>
            <person name="Krenek A."/>
            <person name="Repkova J."/>
        </authorList>
    </citation>
    <scope>NUCLEOTIDE SEQUENCE [LARGE SCALE GENOMIC DNA]</scope>
    <source>
        <strain evidence="2">cv. Tatra</strain>
        <tissue evidence="1">Young leaves</tissue>
    </source>
</reference>
<sequence>MFPLSSVLTYEQCSAPYKQFCLSISSITEPKTFTQASKHNCWITAMQEEIDALNATNTWSIVDLPKGKVPIG</sequence>
<evidence type="ECO:0000313" key="2">
    <source>
        <dbReference type="Proteomes" id="UP000236291"/>
    </source>
</evidence>
<feature type="non-terminal residue" evidence="1">
    <location>
        <position position="72"/>
    </location>
</feature>
<dbReference type="EMBL" id="ASHM01141549">
    <property type="protein sequence ID" value="PNX61401.1"/>
    <property type="molecule type" value="Genomic_DNA"/>
</dbReference>
<gene>
    <name evidence="1" type="ORF">L195_g060645</name>
</gene>
<evidence type="ECO:0000313" key="1">
    <source>
        <dbReference type="EMBL" id="PNX61401.1"/>
    </source>
</evidence>
<proteinExistence type="predicted"/>
<name>A0A2K3K552_TRIPR</name>
<comment type="caution">
    <text evidence="1">The sequence shown here is derived from an EMBL/GenBank/DDBJ whole genome shotgun (WGS) entry which is preliminary data.</text>
</comment>
<dbReference type="Proteomes" id="UP000236291">
    <property type="component" value="Unassembled WGS sequence"/>
</dbReference>
<organism evidence="1 2">
    <name type="scientific">Trifolium pratense</name>
    <name type="common">Red clover</name>
    <dbReference type="NCBI Taxonomy" id="57577"/>
    <lineage>
        <taxon>Eukaryota</taxon>
        <taxon>Viridiplantae</taxon>
        <taxon>Streptophyta</taxon>
        <taxon>Embryophyta</taxon>
        <taxon>Tracheophyta</taxon>
        <taxon>Spermatophyta</taxon>
        <taxon>Magnoliopsida</taxon>
        <taxon>eudicotyledons</taxon>
        <taxon>Gunneridae</taxon>
        <taxon>Pentapetalae</taxon>
        <taxon>rosids</taxon>
        <taxon>fabids</taxon>
        <taxon>Fabales</taxon>
        <taxon>Fabaceae</taxon>
        <taxon>Papilionoideae</taxon>
        <taxon>50 kb inversion clade</taxon>
        <taxon>NPAAA clade</taxon>
        <taxon>Hologalegina</taxon>
        <taxon>IRL clade</taxon>
        <taxon>Trifolieae</taxon>
        <taxon>Trifolium</taxon>
    </lineage>
</organism>
<protein>
    <submittedName>
        <fullName evidence="1">Retrovirus-related Pol polyprotein from transposon TNT 1-94</fullName>
    </submittedName>
</protein>
<accession>A0A2K3K552</accession>
<dbReference type="AlphaFoldDB" id="A0A2K3K552"/>